<dbReference type="Proteomes" id="UP000261640">
    <property type="component" value="Unplaced"/>
</dbReference>
<dbReference type="InterPro" id="IPR042185">
    <property type="entry name" value="Serpin_sf_2"/>
</dbReference>
<evidence type="ECO:0000313" key="2">
    <source>
        <dbReference type="Ensembl" id="ENSMAMP00000002106.1"/>
    </source>
</evidence>
<keyword evidence="3" id="KW-1185">Reference proteome</keyword>
<dbReference type="SUPFAM" id="SSF56574">
    <property type="entry name" value="Serpins"/>
    <property type="match status" value="1"/>
</dbReference>
<dbReference type="AlphaFoldDB" id="A0A3Q3KY80"/>
<organism evidence="2 3">
    <name type="scientific">Mastacembelus armatus</name>
    <name type="common">zig-zag eel</name>
    <dbReference type="NCBI Taxonomy" id="205130"/>
    <lineage>
        <taxon>Eukaryota</taxon>
        <taxon>Metazoa</taxon>
        <taxon>Chordata</taxon>
        <taxon>Craniata</taxon>
        <taxon>Vertebrata</taxon>
        <taxon>Euteleostomi</taxon>
        <taxon>Actinopterygii</taxon>
        <taxon>Neopterygii</taxon>
        <taxon>Teleostei</taxon>
        <taxon>Neoteleostei</taxon>
        <taxon>Acanthomorphata</taxon>
        <taxon>Anabantaria</taxon>
        <taxon>Synbranchiformes</taxon>
        <taxon>Mastacembelidae</taxon>
        <taxon>Mastacembelus</taxon>
    </lineage>
</organism>
<dbReference type="PANTHER" id="PTHR11461:SF191">
    <property type="entry name" value="PROTEIN Z-DEPENDENT PROTEASE INHIBITOR"/>
    <property type="match status" value="1"/>
</dbReference>
<dbReference type="Gene3D" id="3.30.497.10">
    <property type="entry name" value="Antithrombin, subunit I, domain 2"/>
    <property type="match status" value="1"/>
</dbReference>
<reference evidence="2" key="2">
    <citation type="submission" date="2025-09" db="UniProtKB">
        <authorList>
            <consortium name="Ensembl"/>
        </authorList>
    </citation>
    <scope>IDENTIFICATION</scope>
</reference>
<feature type="domain" description="Serpin" evidence="1">
    <location>
        <begin position="33"/>
        <end position="230"/>
    </location>
</feature>
<dbReference type="InterPro" id="IPR000215">
    <property type="entry name" value="Serpin_fam"/>
</dbReference>
<protein>
    <submittedName>
        <fullName evidence="2">Protein Z-dependent protease inhibitor-like</fullName>
    </submittedName>
</protein>
<reference evidence="2" key="1">
    <citation type="submission" date="2025-08" db="UniProtKB">
        <authorList>
            <consortium name="Ensembl"/>
        </authorList>
    </citation>
    <scope>IDENTIFICATION</scope>
</reference>
<dbReference type="GO" id="GO:0004867">
    <property type="term" value="F:serine-type endopeptidase inhibitor activity"/>
    <property type="evidence" value="ECO:0007669"/>
    <property type="project" value="InterPro"/>
</dbReference>
<evidence type="ECO:0000259" key="1">
    <source>
        <dbReference type="Pfam" id="PF00079"/>
    </source>
</evidence>
<name>A0A3Q3KY80_9TELE</name>
<dbReference type="PANTHER" id="PTHR11461">
    <property type="entry name" value="SERINE PROTEASE INHIBITOR, SERPIN"/>
    <property type="match status" value="1"/>
</dbReference>
<accession>A0A3Q3KY80</accession>
<dbReference type="InterPro" id="IPR042178">
    <property type="entry name" value="Serpin_sf_1"/>
</dbReference>
<dbReference type="GO" id="GO:0005615">
    <property type="term" value="C:extracellular space"/>
    <property type="evidence" value="ECO:0007669"/>
    <property type="project" value="InterPro"/>
</dbReference>
<sequence>TLSQPCQFLSALPLLIYLHVITISPSVEDLTNRNADFATRLFRAVASRTDDNVFLSPFTLCTGLVALLSITNGPTRDQLLQGLTLTGLDPQTLPGRSRFQILRSTILRGGGATNLQQSVTLLPAQSFGVSSFNLDLVQTKFGGKVQSVTYTAPQEAADTINRLIQEQTGGQVQDVSVCVSNKVFLSFSAMFSPSFNSSLSQDERFYVDKYHVVMVPMMFRSDKYFLAYDREMWSLQTSNHLGGVSYCGS</sequence>
<dbReference type="Gene3D" id="2.30.39.10">
    <property type="entry name" value="Alpha-1-antitrypsin, domain 1"/>
    <property type="match status" value="1"/>
</dbReference>
<proteinExistence type="predicted"/>
<dbReference type="Pfam" id="PF00079">
    <property type="entry name" value="Serpin"/>
    <property type="match status" value="1"/>
</dbReference>
<dbReference type="Ensembl" id="ENSMAMT00000002151.2">
    <property type="protein sequence ID" value="ENSMAMP00000002106.1"/>
    <property type="gene ID" value="ENSMAMG00000001459.2"/>
</dbReference>
<evidence type="ECO:0000313" key="3">
    <source>
        <dbReference type="Proteomes" id="UP000261640"/>
    </source>
</evidence>
<dbReference type="InterPro" id="IPR036186">
    <property type="entry name" value="Serpin_sf"/>
</dbReference>
<dbReference type="InterPro" id="IPR023796">
    <property type="entry name" value="Serpin_dom"/>
</dbReference>
<dbReference type="GeneTree" id="ENSGT00940000159462"/>